<keyword evidence="3" id="KW-0804">Transcription</keyword>
<gene>
    <name evidence="6" type="ordered locus">Mmcs_3379</name>
</gene>
<dbReference type="SMART" id="SM00421">
    <property type="entry name" value="HTH_LUXR"/>
    <property type="match status" value="1"/>
</dbReference>
<dbReference type="InterPro" id="IPR000792">
    <property type="entry name" value="Tscrpt_reg_LuxR_C"/>
</dbReference>
<dbReference type="CDD" id="cd06170">
    <property type="entry name" value="LuxR_C_like"/>
    <property type="match status" value="1"/>
</dbReference>
<dbReference type="KEGG" id="mmc:Mmcs_3379"/>
<dbReference type="PANTHER" id="PTHR44688:SF16">
    <property type="entry name" value="DNA-BINDING TRANSCRIPTIONAL ACTIVATOR DEVR_DOSR"/>
    <property type="match status" value="1"/>
</dbReference>
<evidence type="ECO:0000256" key="2">
    <source>
        <dbReference type="ARBA" id="ARBA00023125"/>
    </source>
</evidence>
<proteinExistence type="predicted"/>
<evidence type="ECO:0000256" key="4">
    <source>
        <dbReference type="SAM" id="Coils"/>
    </source>
</evidence>
<dbReference type="Gene3D" id="1.10.10.10">
    <property type="entry name" value="Winged helix-like DNA-binding domain superfamily/Winged helix DNA-binding domain"/>
    <property type="match status" value="1"/>
</dbReference>
<reference evidence="6" key="1">
    <citation type="submission" date="2006-06" db="EMBL/GenBank/DDBJ databases">
        <title>Complete sequence of chromosome of Mycobacterium sp. MCS.</title>
        <authorList>
            <consortium name="US DOE Joint Genome Institute"/>
            <person name="Copeland A."/>
            <person name="Lucas S."/>
            <person name="Lapidus A."/>
            <person name="Barry K."/>
            <person name="Detter J.C."/>
            <person name="Glavina del Rio T."/>
            <person name="Hammon N."/>
            <person name="Israni S."/>
            <person name="Dalin E."/>
            <person name="Tice H."/>
            <person name="Pitluck S."/>
            <person name="Martinez M."/>
            <person name="Schmutz J."/>
            <person name="Larimer F."/>
            <person name="Land M."/>
            <person name="Hauser L."/>
            <person name="Kyrpides N."/>
            <person name="Kim E."/>
            <person name="Miller C.D."/>
            <person name="Hughes J.E."/>
            <person name="Anderson A.J."/>
            <person name="Sims R.C."/>
            <person name="Richardson P."/>
        </authorList>
    </citation>
    <scope>NUCLEOTIDE SEQUENCE [LARGE SCALE GENOMIC DNA]</scope>
    <source>
        <strain evidence="6">MCS</strain>
    </source>
</reference>
<keyword evidence="2" id="KW-0238">DNA-binding</keyword>
<name>A0A5Q5BM52_MYCSS</name>
<dbReference type="GO" id="GO:0006355">
    <property type="term" value="P:regulation of DNA-templated transcription"/>
    <property type="evidence" value="ECO:0007669"/>
    <property type="project" value="InterPro"/>
</dbReference>
<sequence length="542" mass="58722">MNAGDMKTTTDLHTELVTAARAAHAGRDWHGSYANFARANAVAALSTDDLDALSVAAWRIGEAKEAVRIAERVFAQLARSDPNAAARKAVELALAWLTRGDLNIAAGWMNRARRLLDGVPESPTHGYLTYLDAVVAVLGDDLDTLTRLVADLRAMSGRLDVPALTALAMVAEAIEAVYAGRMSHAGGLLDEVMLPLMADDVPIDWAGDIYCIVLHICHKVADLPRMRAWVHSMERWCAAAGSDTYGGVCDVHRLQVRAATDDYQSLENQLARASQMLESVNSWAAGEGFYQLGEVRRLRGDADGAFAAYARARASGVDPQPGEAMLRCRLGQSQAAWADLRVALTSADRLDRMRLLRAAVEIALARGQFEEAEQYCRELEDGAAQFGTAGFRAWAAHARGAVHVQAGRHAEALDSLGAALREYRTQQSRYETAEVYEWMALAHRALGDHATADADSATAESIYAHLGVEPATVCGRPPGGLTKREIDILRRIAADGASNRQLAQQMFISEKTVGRHLANIYLKLQVSSRAAAVAWAHQHNIA</sequence>
<keyword evidence="4" id="KW-0175">Coiled coil</keyword>
<dbReference type="PANTHER" id="PTHR44688">
    <property type="entry name" value="DNA-BINDING TRANSCRIPTIONAL ACTIVATOR DEVR_DOSR"/>
    <property type="match status" value="1"/>
</dbReference>
<evidence type="ECO:0000256" key="1">
    <source>
        <dbReference type="ARBA" id="ARBA00023015"/>
    </source>
</evidence>
<dbReference type="PROSITE" id="PS50043">
    <property type="entry name" value="HTH_LUXR_2"/>
    <property type="match status" value="1"/>
</dbReference>
<dbReference type="InterPro" id="IPR011990">
    <property type="entry name" value="TPR-like_helical_dom_sf"/>
</dbReference>
<evidence type="ECO:0000313" key="6">
    <source>
        <dbReference type="EMBL" id="ABG09486.1"/>
    </source>
</evidence>
<dbReference type="SUPFAM" id="SSF48452">
    <property type="entry name" value="TPR-like"/>
    <property type="match status" value="1"/>
</dbReference>
<evidence type="ECO:0000256" key="3">
    <source>
        <dbReference type="ARBA" id="ARBA00023163"/>
    </source>
</evidence>
<evidence type="ECO:0000259" key="5">
    <source>
        <dbReference type="PROSITE" id="PS50043"/>
    </source>
</evidence>
<feature type="coiled-coil region" evidence="4">
    <location>
        <begin position="249"/>
        <end position="276"/>
    </location>
</feature>
<feature type="domain" description="HTH luxR-type" evidence="5">
    <location>
        <begin position="474"/>
        <end position="540"/>
    </location>
</feature>
<dbReference type="InterPro" id="IPR016032">
    <property type="entry name" value="Sig_transdc_resp-reg_C-effctor"/>
</dbReference>
<keyword evidence="1" id="KW-0805">Transcription regulation</keyword>
<accession>A0A5Q5BM52</accession>
<protein>
    <submittedName>
        <fullName evidence="6">Transcriptional regulator, LuxR family</fullName>
    </submittedName>
</protein>
<dbReference type="Gene3D" id="1.25.40.10">
    <property type="entry name" value="Tetratricopeptide repeat domain"/>
    <property type="match status" value="1"/>
</dbReference>
<organism evidence="6">
    <name type="scientific">Mycobacterium sp. (strain MCS)</name>
    <dbReference type="NCBI Taxonomy" id="164756"/>
    <lineage>
        <taxon>Bacteria</taxon>
        <taxon>Bacillati</taxon>
        <taxon>Actinomycetota</taxon>
        <taxon>Actinomycetes</taxon>
        <taxon>Mycobacteriales</taxon>
        <taxon>Mycobacteriaceae</taxon>
        <taxon>Mycobacterium</taxon>
    </lineage>
</organism>
<dbReference type="SUPFAM" id="SSF46894">
    <property type="entry name" value="C-terminal effector domain of the bipartite response regulators"/>
    <property type="match status" value="1"/>
</dbReference>
<dbReference type="AlphaFoldDB" id="A0A5Q5BM52"/>
<dbReference type="Pfam" id="PF00196">
    <property type="entry name" value="GerE"/>
    <property type="match status" value="1"/>
</dbReference>
<dbReference type="EMBL" id="CP000384">
    <property type="protein sequence ID" value="ABG09486.1"/>
    <property type="molecule type" value="Genomic_DNA"/>
</dbReference>
<dbReference type="InterPro" id="IPR036388">
    <property type="entry name" value="WH-like_DNA-bd_sf"/>
</dbReference>
<dbReference type="GO" id="GO:0003677">
    <property type="term" value="F:DNA binding"/>
    <property type="evidence" value="ECO:0007669"/>
    <property type="project" value="UniProtKB-KW"/>
</dbReference>